<dbReference type="AlphaFoldDB" id="A0A6J1C0A9"/>
<protein>
    <submittedName>
        <fullName evidence="3">Uncharacterized protein LOC111007119 isoform X1</fullName>
    </submittedName>
</protein>
<dbReference type="PANTHER" id="PTHR33494:SF27">
    <property type="entry name" value="ATP-DEPENDENT DNA HELICASE"/>
    <property type="match status" value="1"/>
</dbReference>
<evidence type="ECO:0000313" key="2">
    <source>
        <dbReference type="Proteomes" id="UP000504603"/>
    </source>
</evidence>
<dbReference type="KEGG" id="mcha:111007119"/>
<reference evidence="3" key="1">
    <citation type="submission" date="2025-08" db="UniProtKB">
        <authorList>
            <consortium name="RefSeq"/>
        </authorList>
    </citation>
    <scope>IDENTIFICATION</scope>
    <source>
        <strain evidence="3">OHB3-1</strain>
    </source>
</reference>
<organism evidence="2 3">
    <name type="scientific">Momordica charantia</name>
    <name type="common">Bitter gourd</name>
    <name type="synonym">Balsam pear</name>
    <dbReference type="NCBI Taxonomy" id="3673"/>
    <lineage>
        <taxon>Eukaryota</taxon>
        <taxon>Viridiplantae</taxon>
        <taxon>Streptophyta</taxon>
        <taxon>Embryophyta</taxon>
        <taxon>Tracheophyta</taxon>
        <taxon>Spermatophyta</taxon>
        <taxon>Magnoliopsida</taxon>
        <taxon>eudicotyledons</taxon>
        <taxon>Gunneridae</taxon>
        <taxon>Pentapetalae</taxon>
        <taxon>rosids</taxon>
        <taxon>fabids</taxon>
        <taxon>Cucurbitales</taxon>
        <taxon>Cucurbitaceae</taxon>
        <taxon>Momordiceae</taxon>
        <taxon>Momordica</taxon>
    </lineage>
</organism>
<dbReference type="PANTHER" id="PTHR33494">
    <property type="entry name" value="OS02G0793800 PROTEIN"/>
    <property type="match status" value="1"/>
</dbReference>
<dbReference type="GeneID" id="111007119"/>
<dbReference type="RefSeq" id="XP_022135014.1">
    <property type="nucleotide sequence ID" value="XM_022279322.1"/>
</dbReference>
<sequence>MALKANCPDDGPGTLNVVMSRRPLFFMETNPQPRKHTLWQATADFTDGKVSMHRQHFLQCPQRLLNKHFEKLVQCDSHLNFLSQQPEIVLGSPYFEPKASVFTTLEQASIRGLERAESVLRLPTFQGLASPSVASSLKIEQASP</sequence>
<proteinExistence type="predicted"/>
<evidence type="ECO:0000313" key="3">
    <source>
        <dbReference type="RefSeq" id="XP_022135014.1"/>
    </source>
</evidence>
<dbReference type="InterPro" id="IPR057939">
    <property type="entry name" value="TRF2_HOY1_PH"/>
</dbReference>
<feature type="domain" description="TRF2/HOY1 PH-like" evidence="1">
    <location>
        <begin position="1"/>
        <end position="66"/>
    </location>
</feature>
<name>A0A6J1C0A9_MOMCH</name>
<dbReference type="OrthoDB" id="1516808at2759"/>
<dbReference type="Pfam" id="PF24818">
    <property type="entry name" value="PH_TRF2_HOY1"/>
    <property type="match status" value="1"/>
</dbReference>
<evidence type="ECO:0000259" key="1">
    <source>
        <dbReference type="Pfam" id="PF24818"/>
    </source>
</evidence>
<gene>
    <name evidence="3" type="primary">LOC111007119</name>
</gene>
<keyword evidence="2" id="KW-1185">Reference proteome</keyword>
<dbReference type="Proteomes" id="UP000504603">
    <property type="component" value="Unplaced"/>
</dbReference>
<accession>A0A6J1C0A9</accession>